<gene>
    <name evidence="3" type="ORF">POCULU_LOCUS4987</name>
</gene>
<feature type="compositionally biased region" description="Polar residues" evidence="1">
    <location>
        <begin position="275"/>
        <end position="295"/>
    </location>
</feature>
<feature type="region of interest" description="Disordered" evidence="1">
    <location>
        <begin position="196"/>
        <end position="233"/>
    </location>
</feature>
<organism evidence="3 4">
    <name type="scientific">Paraglomus occultum</name>
    <dbReference type="NCBI Taxonomy" id="144539"/>
    <lineage>
        <taxon>Eukaryota</taxon>
        <taxon>Fungi</taxon>
        <taxon>Fungi incertae sedis</taxon>
        <taxon>Mucoromycota</taxon>
        <taxon>Glomeromycotina</taxon>
        <taxon>Glomeromycetes</taxon>
        <taxon>Paraglomerales</taxon>
        <taxon>Paraglomeraceae</taxon>
        <taxon>Paraglomus</taxon>
    </lineage>
</organism>
<accession>A0A9N9FP89</accession>
<evidence type="ECO:0000259" key="2">
    <source>
        <dbReference type="PROSITE" id="PS50011"/>
    </source>
</evidence>
<dbReference type="OrthoDB" id="45365at2759"/>
<dbReference type="InterPro" id="IPR000719">
    <property type="entry name" value="Prot_kinase_dom"/>
</dbReference>
<name>A0A9N9FP89_9GLOM</name>
<dbReference type="GO" id="GO:0005524">
    <property type="term" value="F:ATP binding"/>
    <property type="evidence" value="ECO:0007669"/>
    <property type="project" value="InterPro"/>
</dbReference>
<dbReference type="SMART" id="SM00220">
    <property type="entry name" value="S_TKc"/>
    <property type="match status" value="1"/>
</dbReference>
<dbReference type="EMBL" id="CAJVPJ010000704">
    <property type="protein sequence ID" value="CAG8550364.1"/>
    <property type="molecule type" value="Genomic_DNA"/>
</dbReference>
<dbReference type="AlphaFoldDB" id="A0A9N9FP89"/>
<dbReference type="SUPFAM" id="SSF56112">
    <property type="entry name" value="Protein kinase-like (PK-like)"/>
    <property type="match status" value="1"/>
</dbReference>
<evidence type="ECO:0000313" key="4">
    <source>
        <dbReference type="Proteomes" id="UP000789572"/>
    </source>
</evidence>
<protein>
    <submittedName>
        <fullName evidence="3">11166_t:CDS:1</fullName>
    </submittedName>
</protein>
<reference evidence="3" key="1">
    <citation type="submission" date="2021-06" db="EMBL/GenBank/DDBJ databases">
        <authorList>
            <person name="Kallberg Y."/>
            <person name="Tangrot J."/>
            <person name="Rosling A."/>
        </authorList>
    </citation>
    <scope>NUCLEOTIDE SEQUENCE</scope>
    <source>
        <strain evidence="3">IA702</strain>
    </source>
</reference>
<dbReference type="PROSITE" id="PS50011">
    <property type="entry name" value="PROTEIN_KINASE_DOM"/>
    <property type="match status" value="1"/>
</dbReference>
<dbReference type="GO" id="GO:0004672">
    <property type="term" value="F:protein kinase activity"/>
    <property type="evidence" value="ECO:0007669"/>
    <property type="project" value="InterPro"/>
</dbReference>
<feature type="compositionally biased region" description="Polar residues" evidence="1">
    <location>
        <begin position="199"/>
        <end position="233"/>
    </location>
</feature>
<proteinExistence type="predicted"/>
<dbReference type="Gene3D" id="1.10.510.10">
    <property type="entry name" value="Transferase(Phosphotransferase) domain 1"/>
    <property type="match status" value="1"/>
</dbReference>
<dbReference type="InterPro" id="IPR011009">
    <property type="entry name" value="Kinase-like_dom_sf"/>
</dbReference>
<evidence type="ECO:0000313" key="3">
    <source>
        <dbReference type="EMBL" id="CAG8550364.1"/>
    </source>
</evidence>
<sequence length="686" mass="75443">MLNWTAINATEIDQPACFITSDGILYVTDRANRDLGSSFQALDLNEKKNHLWRTVTEVDGIETDNLSFTKFIVVQTSEGKEVSLIFEGFQSSNEPPIENSTWEAVSKRNGTNIPNQQFTFARLAHSDVFITYYGNDSIAAFNTTQDAWVTQVNNVTNAINGQFFVVLANELIKEPISIPVNEPISAPIDQPITIAAASGPTNESDNGPTNESPNNIGPTNDSRNNGFSDSNPGPKSFLQGVWLAWSASNGPDNGPKSNPGPKSFLQGVWLAWSASNGPDNGPKSNPANSFLQGVSLTWGPSNGSNNGPDNGPKTNPGSNSFLQGVSLTWGPSNGSNNGPKTNPGPKSSLREVSEGNDEELSIVETGTIVSFDFPTSPTSHYTVELNSTPPPPSRLINWLYTRYKVKPSTFTASSTSLILPSAPSGTIIFKYKLSGRPTYGVNNAVRRAEGETVGQNLAVKFFKKKDSFEREVVMLKYLQSEFVCALRDVFDISNPTDWKYVTVMDYYPKSLDNFIVSRTETMTEVYVSAVVQSLAKAIKYVHDHRIVHLDIKPGNFVHEVGDSSKWRLIDFEAARVDGEEDVDSTTLRYASPEIINAVTLRTSIKASKSMDMWSLGCTIYEAYTGSPLFPNEEEASFKLSEAYNTEYLELPLDNVKDIQARHVLEKLLVIDPTKRAKVDEILSIFE</sequence>
<evidence type="ECO:0000256" key="1">
    <source>
        <dbReference type="SAM" id="MobiDB-lite"/>
    </source>
</evidence>
<keyword evidence="4" id="KW-1185">Reference proteome</keyword>
<feature type="region of interest" description="Disordered" evidence="1">
    <location>
        <begin position="275"/>
        <end position="358"/>
    </location>
</feature>
<feature type="compositionally biased region" description="Polar residues" evidence="1">
    <location>
        <begin position="313"/>
        <end position="340"/>
    </location>
</feature>
<feature type="compositionally biased region" description="Low complexity" evidence="1">
    <location>
        <begin position="299"/>
        <end position="312"/>
    </location>
</feature>
<dbReference type="PANTHER" id="PTHR24347">
    <property type="entry name" value="SERINE/THREONINE-PROTEIN KINASE"/>
    <property type="match status" value="1"/>
</dbReference>
<comment type="caution">
    <text evidence="3">The sequence shown here is derived from an EMBL/GenBank/DDBJ whole genome shotgun (WGS) entry which is preliminary data.</text>
</comment>
<dbReference type="Proteomes" id="UP000789572">
    <property type="component" value="Unassembled WGS sequence"/>
</dbReference>
<dbReference type="CDD" id="cd00180">
    <property type="entry name" value="PKc"/>
    <property type="match status" value="1"/>
</dbReference>
<feature type="domain" description="Protein kinase" evidence="2">
    <location>
        <begin position="431"/>
        <end position="686"/>
    </location>
</feature>
<dbReference type="Pfam" id="PF00069">
    <property type="entry name" value="Pkinase"/>
    <property type="match status" value="1"/>
</dbReference>